<comment type="subcellular location">
    <subcellularLocation>
        <location evidence="1 9">Golgi apparatus membrane</location>
        <topology evidence="1 9">Single-pass type II membrane protein</topology>
    </subcellularLocation>
</comment>
<evidence type="ECO:0000256" key="8">
    <source>
        <dbReference type="ARBA" id="ARBA00023180"/>
    </source>
</evidence>
<dbReference type="Pfam" id="PF03567">
    <property type="entry name" value="Sulfotransfer_2"/>
    <property type="match status" value="1"/>
</dbReference>
<evidence type="ECO:0000256" key="1">
    <source>
        <dbReference type="ARBA" id="ARBA00004323"/>
    </source>
</evidence>
<dbReference type="OrthoDB" id="6380564at2759"/>
<reference evidence="11" key="1">
    <citation type="submission" date="2025-08" db="UniProtKB">
        <authorList>
            <consortium name="RefSeq"/>
        </authorList>
    </citation>
    <scope>IDENTIFICATION</scope>
</reference>
<dbReference type="AlphaFoldDB" id="A0A9W2Z9R4"/>
<evidence type="ECO:0000256" key="4">
    <source>
        <dbReference type="ARBA" id="ARBA00022692"/>
    </source>
</evidence>
<keyword evidence="7" id="KW-0472">Membrane</keyword>
<dbReference type="GeneID" id="106056295"/>
<dbReference type="InterPro" id="IPR018011">
    <property type="entry name" value="Carb_sulfotrans_8-10"/>
</dbReference>
<keyword evidence="3 9" id="KW-0808">Transferase</keyword>
<evidence type="ECO:0000256" key="9">
    <source>
        <dbReference type="RuleBase" id="RU364020"/>
    </source>
</evidence>
<dbReference type="RefSeq" id="XP_055871693.1">
    <property type="nucleotide sequence ID" value="XM_056015718.1"/>
</dbReference>
<evidence type="ECO:0000256" key="2">
    <source>
        <dbReference type="ARBA" id="ARBA00006339"/>
    </source>
</evidence>
<evidence type="ECO:0000256" key="7">
    <source>
        <dbReference type="ARBA" id="ARBA00023136"/>
    </source>
</evidence>
<dbReference type="PANTHER" id="PTHR12137">
    <property type="entry name" value="CARBOHYDRATE SULFOTRANSFERASE"/>
    <property type="match status" value="1"/>
</dbReference>
<evidence type="ECO:0000313" key="11">
    <source>
        <dbReference type="RefSeq" id="XP_055871693.1"/>
    </source>
</evidence>
<keyword evidence="4" id="KW-0812">Transmembrane</keyword>
<keyword evidence="9" id="KW-0119">Carbohydrate metabolism</keyword>
<dbReference type="OMA" id="CITSREL"/>
<evidence type="ECO:0000256" key="6">
    <source>
        <dbReference type="ARBA" id="ARBA00023034"/>
    </source>
</evidence>
<dbReference type="GO" id="GO:0000139">
    <property type="term" value="C:Golgi membrane"/>
    <property type="evidence" value="ECO:0007669"/>
    <property type="project" value="UniProtKB-SubCell"/>
</dbReference>
<evidence type="ECO:0000313" key="10">
    <source>
        <dbReference type="Proteomes" id="UP001165740"/>
    </source>
</evidence>
<keyword evidence="5" id="KW-1133">Transmembrane helix</keyword>
<keyword evidence="10" id="KW-1185">Reference proteome</keyword>
<comment type="similarity">
    <text evidence="2 9">Belongs to the sulfotransferase 2 family.</text>
</comment>
<protein>
    <recommendedName>
        <fullName evidence="9">Carbohydrate sulfotransferase</fullName>
        <ecNumber evidence="9">2.8.2.-</ecNumber>
    </recommendedName>
</protein>
<dbReference type="PANTHER" id="PTHR12137:SF54">
    <property type="entry name" value="CARBOHYDRATE SULFOTRANSFERASE"/>
    <property type="match status" value="1"/>
</dbReference>
<dbReference type="EC" id="2.8.2.-" evidence="9"/>
<keyword evidence="9" id="KW-0735">Signal-anchor</keyword>
<dbReference type="GO" id="GO:0016051">
    <property type="term" value="P:carbohydrate biosynthetic process"/>
    <property type="evidence" value="ECO:0007669"/>
    <property type="project" value="InterPro"/>
</dbReference>
<dbReference type="InterPro" id="IPR005331">
    <property type="entry name" value="Sulfotransferase"/>
</dbReference>
<keyword evidence="6 9" id="KW-0333">Golgi apparatus</keyword>
<keyword evidence="8 9" id="KW-0325">Glycoprotein</keyword>
<gene>
    <name evidence="11" type="primary">LOC106056295</name>
</gene>
<dbReference type="GO" id="GO:0008146">
    <property type="term" value="F:sulfotransferase activity"/>
    <property type="evidence" value="ECO:0007669"/>
    <property type="project" value="InterPro"/>
</dbReference>
<name>A0A9W2Z9R4_BIOGL</name>
<dbReference type="Proteomes" id="UP001165740">
    <property type="component" value="Chromosome 17"/>
</dbReference>
<evidence type="ECO:0000256" key="3">
    <source>
        <dbReference type="ARBA" id="ARBA00022679"/>
    </source>
</evidence>
<sequence>MNLWMKKLPQLLLATLTAVSLVSIVTLTLTMTHSIKTKNVAAFDKTPYRVFQTRKRRIDNVCASTKVRGKVRGVYTHRYGVLYCSVPKAGCTFWKSVFYTANRKDYVNKSDIFPLSKYYIHSVYGSGKSFSALSSTYPTRLLVVRDPYSRLLSAYLDKFYLPDFWHSEALRLIKMRDLPIFSHVIGAGRPDFLRRHYDEVYKLFPTEAAGGFSRNDTTCGKYLTFQDFIRYGFFVQEPHWMPIHVICNPCLLNISHVILMETFNSDARVLLDKMGIGHLLDDVNHETQINDEIKMLIEYNFDIISNSSKKSFYKTCITSRELGFRLWQTFRWKGYIDPDIEYLIPDFKEDEKVKMNLFEQVWGARTSGLKKPKSMKNAREKFNIAAFSTLSRSLFTILSQKYQLDIRLFGYESIRDKMFSSVYNVNYQENVLNI</sequence>
<evidence type="ECO:0000256" key="5">
    <source>
        <dbReference type="ARBA" id="ARBA00022989"/>
    </source>
</evidence>
<organism evidence="10 11">
    <name type="scientific">Biomphalaria glabrata</name>
    <name type="common">Bloodfluke planorb</name>
    <name type="synonym">Freshwater snail</name>
    <dbReference type="NCBI Taxonomy" id="6526"/>
    <lineage>
        <taxon>Eukaryota</taxon>
        <taxon>Metazoa</taxon>
        <taxon>Spiralia</taxon>
        <taxon>Lophotrochozoa</taxon>
        <taxon>Mollusca</taxon>
        <taxon>Gastropoda</taxon>
        <taxon>Heterobranchia</taxon>
        <taxon>Euthyneura</taxon>
        <taxon>Panpulmonata</taxon>
        <taxon>Hygrophila</taxon>
        <taxon>Lymnaeoidea</taxon>
        <taxon>Planorbidae</taxon>
        <taxon>Biomphalaria</taxon>
    </lineage>
</organism>
<accession>A0A9W2Z9R4</accession>
<proteinExistence type="inferred from homology"/>